<keyword evidence="1" id="KW-0472">Membrane</keyword>
<feature type="transmembrane region" description="Helical" evidence="1">
    <location>
        <begin position="26"/>
        <end position="51"/>
    </location>
</feature>
<organism evidence="2 3">
    <name type="scientific">Candidatus Falkowbacteria bacterium GW2011_GWE1_38_31</name>
    <dbReference type="NCBI Taxonomy" id="1618638"/>
    <lineage>
        <taxon>Bacteria</taxon>
        <taxon>Candidatus Falkowiibacteriota</taxon>
    </lineage>
</organism>
<reference evidence="2 3" key="1">
    <citation type="journal article" date="2015" name="Nature">
        <title>rRNA introns, odd ribosomes, and small enigmatic genomes across a large radiation of phyla.</title>
        <authorList>
            <person name="Brown C.T."/>
            <person name="Hug L.A."/>
            <person name="Thomas B.C."/>
            <person name="Sharon I."/>
            <person name="Castelle C.J."/>
            <person name="Singh A."/>
            <person name="Wilkins M.J."/>
            <person name="Williams K.H."/>
            <person name="Banfield J.F."/>
        </authorList>
    </citation>
    <scope>NUCLEOTIDE SEQUENCE [LARGE SCALE GENOMIC DNA]</scope>
</reference>
<dbReference type="EMBL" id="LBUU01000009">
    <property type="protein sequence ID" value="KKQ69811.1"/>
    <property type="molecule type" value="Genomic_DNA"/>
</dbReference>
<protein>
    <submittedName>
        <fullName evidence="2">Uncharacterized protein</fullName>
    </submittedName>
</protein>
<evidence type="ECO:0000256" key="1">
    <source>
        <dbReference type="SAM" id="Phobius"/>
    </source>
</evidence>
<gene>
    <name evidence="2" type="ORF">US91_C0009G0014</name>
</gene>
<keyword evidence="1" id="KW-0812">Transmembrane</keyword>
<accession>A0A0G0MY29</accession>
<evidence type="ECO:0000313" key="2">
    <source>
        <dbReference type="EMBL" id="KKQ69811.1"/>
    </source>
</evidence>
<proteinExistence type="predicted"/>
<sequence length="58" mass="6444">MSNVGRIGWFEEHLATSGGSRMGYKLLGMLVVFIGILFITDMIGGMLRFVLSPLLSFY</sequence>
<name>A0A0G0MY29_9BACT</name>
<keyword evidence="1" id="KW-1133">Transmembrane helix</keyword>
<evidence type="ECO:0000313" key="3">
    <source>
        <dbReference type="Proteomes" id="UP000034022"/>
    </source>
</evidence>
<comment type="caution">
    <text evidence="2">The sequence shown here is derived from an EMBL/GenBank/DDBJ whole genome shotgun (WGS) entry which is preliminary data.</text>
</comment>
<dbReference type="Proteomes" id="UP000034022">
    <property type="component" value="Unassembled WGS sequence"/>
</dbReference>
<dbReference type="AlphaFoldDB" id="A0A0G0MY29"/>